<gene>
    <name evidence="9" type="ORF">QEZ40_003485</name>
</gene>
<organism evidence="9 10">
    <name type="scientific">Streptomyces katrae</name>
    <dbReference type="NCBI Taxonomy" id="68223"/>
    <lineage>
        <taxon>Bacteria</taxon>
        <taxon>Bacillati</taxon>
        <taxon>Actinomycetota</taxon>
        <taxon>Actinomycetes</taxon>
        <taxon>Kitasatosporales</taxon>
        <taxon>Streptomycetaceae</taxon>
        <taxon>Streptomyces</taxon>
    </lineage>
</organism>
<evidence type="ECO:0000313" key="9">
    <source>
        <dbReference type="EMBL" id="MDK9494850.1"/>
    </source>
</evidence>
<dbReference type="InterPro" id="IPR027379">
    <property type="entry name" value="CLS_N"/>
</dbReference>
<name>A0ABT7GPI1_9ACTN</name>
<proteinExistence type="predicted"/>
<dbReference type="Pfam" id="PF09851">
    <property type="entry name" value="SHOCT"/>
    <property type="match status" value="1"/>
</dbReference>
<dbReference type="Proteomes" id="UP001223390">
    <property type="component" value="Unassembled WGS sequence"/>
</dbReference>
<evidence type="ECO:0000259" key="7">
    <source>
        <dbReference type="Pfam" id="PF09851"/>
    </source>
</evidence>
<evidence type="ECO:0000256" key="2">
    <source>
        <dbReference type="ARBA" id="ARBA00022475"/>
    </source>
</evidence>
<feature type="transmembrane region" description="Helical" evidence="6">
    <location>
        <begin position="52"/>
        <end position="72"/>
    </location>
</feature>
<accession>A0ABT7GPI1</accession>
<evidence type="ECO:0000259" key="8">
    <source>
        <dbReference type="Pfam" id="PF13396"/>
    </source>
</evidence>
<dbReference type="Pfam" id="PF13396">
    <property type="entry name" value="PLDc_N"/>
    <property type="match status" value="1"/>
</dbReference>
<keyword evidence="4 6" id="KW-1133">Transmembrane helix</keyword>
<keyword evidence="10" id="KW-1185">Reference proteome</keyword>
<dbReference type="InterPro" id="IPR018649">
    <property type="entry name" value="SHOCT"/>
</dbReference>
<evidence type="ECO:0000256" key="3">
    <source>
        <dbReference type="ARBA" id="ARBA00022692"/>
    </source>
</evidence>
<feature type="domain" description="Cardiolipin synthase N-terminal" evidence="8">
    <location>
        <begin position="28"/>
        <end position="73"/>
    </location>
</feature>
<evidence type="ECO:0000256" key="4">
    <source>
        <dbReference type="ARBA" id="ARBA00022989"/>
    </source>
</evidence>
<sequence>MYAAVDLAYDYPVLGAFWTVMWIFLWVMWLILLFRVVVDVFRDHEMSGWVKAAWLLFLFLIPFLGVLVYVIARGKDMGRREIKHAQEQQEAFNAYIRETAGSATPAKAGADDLFRLSELKAKGELSEEEFQRAKQKLLS</sequence>
<reference evidence="9 10" key="1">
    <citation type="submission" date="2023-05" db="EMBL/GenBank/DDBJ databases">
        <title>Sequencing and Assembly of Streptomyces sp. NP73.</title>
        <authorList>
            <person name="Konwar A.N."/>
            <person name="Saikia K."/>
            <person name="Thakur D."/>
        </authorList>
    </citation>
    <scope>NUCLEOTIDE SEQUENCE [LARGE SCALE GENOMIC DNA]</scope>
    <source>
        <strain evidence="9 10">NP73</strain>
    </source>
</reference>
<evidence type="ECO:0000256" key="1">
    <source>
        <dbReference type="ARBA" id="ARBA00004651"/>
    </source>
</evidence>
<evidence type="ECO:0000256" key="5">
    <source>
        <dbReference type="ARBA" id="ARBA00023136"/>
    </source>
</evidence>
<feature type="transmembrane region" description="Helical" evidence="6">
    <location>
        <begin position="12"/>
        <end position="32"/>
    </location>
</feature>
<comment type="caution">
    <text evidence="9">The sequence shown here is derived from an EMBL/GenBank/DDBJ whole genome shotgun (WGS) entry which is preliminary data.</text>
</comment>
<dbReference type="EMBL" id="JASITI010000003">
    <property type="protein sequence ID" value="MDK9494850.1"/>
    <property type="molecule type" value="Genomic_DNA"/>
</dbReference>
<keyword evidence="5 6" id="KW-0472">Membrane</keyword>
<keyword evidence="2" id="KW-1003">Cell membrane</keyword>
<feature type="domain" description="SHOCT" evidence="7">
    <location>
        <begin position="113"/>
        <end position="138"/>
    </location>
</feature>
<comment type="subcellular location">
    <subcellularLocation>
        <location evidence="1">Cell membrane</location>
        <topology evidence="1">Multi-pass membrane protein</topology>
    </subcellularLocation>
</comment>
<protein>
    <submittedName>
        <fullName evidence="9">SHOCT domain-containing protein</fullName>
    </submittedName>
</protein>
<evidence type="ECO:0000256" key="6">
    <source>
        <dbReference type="SAM" id="Phobius"/>
    </source>
</evidence>
<keyword evidence="3 6" id="KW-0812">Transmembrane</keyword>
<evidence type="ECO:0000313" key="10">
    <source>
        <dbReference type="Proteomes" id="UP001223390"/>
    </source>
</evidence>